<dbReference type="Pfam" id="PF20696">
    <property type="entry name" value="UbiD_C"/>
    <property type="match status" value="1"/>
</dbReference>
<comment type="caution">
    <text evidence="16">The sequence shown here is derived from an EMBL/GenBank/DDBJ whole genome shotgun (WGS) entry which is preliminary data.</text>
</comment>
<keyword evidence="7 12" id="KW-0464">Manganese</keyword>
<dbReference type="InterPro" id="IPR002830">
    <property type="entry name" value="UbiD"/>
</dbReference>
<feature type="binding site" evidence="12">
    <location>
        <position position="241"/>
    </location>
    <ligand>
        <name>Mn(2+)</name>
        <dbReference type="ChEBI" id="CHEBI:29035"/>
    </ligand>
</feature>
<protein>
    <recommendedName>
        <fullName evidence="11 12">Ferulic acid decarboxylase 1</fullName>
        <ecNumber evidence="10 12">4.1.1.102</ecNumber>
    </recommendedName>
    <alternativeName>
        <fullName evidence="12">Phenacrylate decarboxylase</fullName>
    </alternativeName>
</protein>
<dbReference type="Pfam" id="PF20695">
    <property type="entry name" value="UbiD_N"/>
    <property type="match status" value="1"/>
</dbReference>
<evidence type="ECO:0000313" key="17">
    <source>
        <dbReference type="Proteomes" id="UP000054988"/>
    </source>
</evidence>
<evidence type="ECO:0000256" key="3">
    <source>
        <dbReference type="ARBA" id="ARBA00022630"/>
    </source>
</evidence>
<dbReference type="PANTHER" id="PTHR30108:SF17">
    <property type="entry name" value="FERULIC ACID DECARBOXYLASE 1"/>
    <property type="match status" value="1"/>
</dbReference>
<gene>
    <name evidence="12" type="primary">FDC1</name>
    <name evidence="16" type="ORF">WG66_16878</name>
</gene>
<keyword evidence="2 12" id="KW-0963">Cytoplasm</keyword>
<keyword evidence="5 12" id="KW-0479">Metal-binding</keyword>
<dbReference type="PANTHER" id="PTHR30108">
    <property type="entry name" value="3-OCTAPRENYL-4-HYDROXYBENZOATE CARBOXY-LYASE-RELATED"/>
    <property type="match status" value="1"/>
</dbReference>
<reference evidence="16 17" key="1">
    <citation type="submission" date="2015-12" db="EMBL/GenBank/DDBJ databases">
        <title>Draft genome sequence of Moniliophthora roreri, the causal agent of frosty pod rot of cacao.</title>
        <authorList>
            <person name="Aime M.C."/>
            <person name="Diaz-Valderrama J.R."/>
            <person name="Kijpornyongpan T."/>
            <person name="Phillips-Mora W."/>
        </authorList>
    </citation>
    <scope>NUCLEOTIDE SEQUENCE [LARGE SCALE GENOMIC DNA]</scope>
    <source>
        <strain evidence="16 17">MCA 2952</strain>
    </source>
</reference>
<dbReference type="Gene3D" id="3.40.1670.10">
    <property type="entry name" value="UbiD C-terminal domain-like"/>
    <property type="match status" value="1"/>
</dbReference>
<comment type="cofactor">
    <cofactor evidence="12">
        <name>prenylated FMN</name>
        <dbReference type="ChEBI" id="CHEBI:87746"/>
    </cofactor>
    <text evidence="12">Binds 1 prenylated FMN per subunit.</text>
</comment>
<dbReference type="GO" id="GO:0046872">
    <property type="term" value="F:metal ion binding"/>
    <property type="evidence" value="ECO:0007669"/>
    <property type="project" value="UniProtKB-KW"/>
</dbReference>
<comment type="subunit">
    <text evidence="12">Homodimer. May form higher order oligomers.</text>
</comment>
<dbReference type="InterPro" id="IPR049383">
    <property type="entry name" value="UbiD-like_N"/>
</dbReference>
<dbReference type="SUPFAM" id="SSF50475">
    <property type="entry name" value="FMN-binding split barrel"/>
    <property type="match status" value="1"/>
</dbReference>
<feature type="binding site" evidence="12">
    <location>
        <position position="241"/>
    </location>
    <ligand>
        <name>prenylated FMN</name>
        <dbReference type="ChEBI" id="CHEBI:87746"/>
    </ligand>
</feature>
<comment type="catalytic activity">
    <reaction evidence="9 12">
        <text>(E)-cinnamate + H(+) = styrene + CO2</text>
        <dbReference type="Rhea" id="RHEA:46920"/>
        <dbReference type="ChEBI" id="CHEBI:15378"/>
        <dbReference type="ChEBI" id="CHEBI:15669"/>
        <dbReference type="ChEBI" id="CHEBI:16526"/>
        <dbReference type="ChEBI" id="CHEBI:27452"/>
        <dbReference type="EC" id="4.1.1.102"/>
    </reaction>
</comment>
<comment type="cofactor">
    <cofactor evidence="1 12">
        <name>Mn(2+)</name>
        <dbReference type="ChEBI" id="CHEBI:29035"/>
    </cofactor>
</comment>
<feature type="binding site" evidence="12">
    <location>
        <begin position="177"/>
        <end position="182"/>
    </location>
    <ligand>
        <name>prenylated FMN</name>
        <dbReference type="ChEBI" id="CHEBI:87746"/>
    </ligand>
</feature>
<dbReference type="EC" id="4.1.1.102" evidence="10 12"/>
<dbReference type="GO" id="GO:0033494">
    <property type="term" value="P:ferulate metabolic process"/>
    <property type="evidence" value="ECO:0007669"/>
    <property type="project" value="UniProtKB-UniRule"/>
</dbReference>
<dbReference type="InterPro" id="IPR049381">
    <property type="entry name" value="UbiD-like_C"/>
</dbReference>
<keyword evidence="8 12" id="KW-0456">Lyase</keyword>
<feature type="domain" description="3-octaprenyl-4-hydroxybenzoate carboxy-lyase-like Rift-related" evidence="13">
    <location>
        <begin position="128"/>
        <end position="326"/>
    </location>
</feature>
<keyword evidence="4" id="KW-0288">FMN</keyword>
<dbReference type="NCBIfam" id="TIGR00148">
    <property type="entry name" value="UbiD family decarboxylase"/>
    <property type="match status" value="1"/>
</dbReference>
<evidence type="ECO:0000256" key="11">
    <source>
        <dbReference type="ARBA" id="ARBA00072003"/>
    </source>
</evidence>
<dbReference type="eggNOG" id="ENOG502QR5I">
    <property type="taxonomic scope" value="Eukaryota"/>
</dbReference>
<accession>A0A0W0F2Q4</accession>
<evidence type="ECO:0000256" key="10">
    <source>
        <dbReference type="ARBA" id="ARBA00066982"/>
    </source>
</evidence>
<feature type="domain" description="3-octaprenyl-4-hydroxybenzoate carboxy-lyase-like N-terminal" evidence="14">
    <location>
        <begin position="23"/>
        <end position="112"/>
    </location>
</feature>
<comment type="function">
    <text evidence="12">Catalyzes the reversible decarboxylation of aromatic carboxylic acids like ferulic acid, p-coumaric acid or cinnamic acid, producing the corresponding vinyl derivatives 4-vinylphenol, 4-vinylguaiacol, and styrene, respectively, which play the role of aroma metabolites.</text>
</comment>
<dbReference type="FunFam" id="3.40.1670.10:FF:000004">
    <property type="entry name" value="Ferulic acid decarboxylase 1"/>
    <property type="match status" value="1"/>
</dbReference>
<sequence>MLRKLPSFQSVQELPHLSFRSFVEALRQDGDLVSISRQVDPHLEVAAICRRVCETDNKAPLFENVKGAQNGLFRILGAPAALRKDPRTRYGRIARHLALPPNASMKQILDKLIAAKAMAPLPPRLIADGPCKENKIFGDDIDLTKLPAPLVHKSDGGKYIQTFGMHIVQSPDGKWTNWSIARAMVHDERHLVGLVIEPQHIWKIQQLWKKEGRDCKWALVLGAPPSAIMAASMPIPDGVSEAEYIGAFTGTALDVVKCETNDLLVPATAEIVMEGTLSITETGPEGPYGEMHGYVFPGRGIRSPLYHVDCITHRDNAILPLSATGRLTDETHTLCGALVAPEIAQLCRDNGLPVKDASTVLQSTVTWVALQLDGARLRSMKTNGRDLAKRIGDLVFNHKAGYIIHRVILVGDDIDVYDDRDVMWAFSTRCRPGMDEVFFDDVRGFPLIPYMTHGNGSPVRGGKVVSDALLTCEYSTGRTWEATDFEHSYTDEVKAKVLLNWEKDGFD</sequence>
<evidence type="ECO:0000259" key="14">
    <source>
        <dbReference type="Pfam" id="PF20695"/>
    </source>
</evidence>
<dbReference type="HAMAP" id="MF_01983">
    <property type="entry name" value="UbiD_FDC"/>
    <property type="match status" value="1"/>
</dbReference>
<dbReference type="SUPFAM" id="SSF143968">
    <property type="entry name" value="UbiD C-terminal domain-like"/>
    <property type="match status" value="1"/>
</dbReference>
<evidence type="ECO:0000256" key="8">
    <source>
        <dbReference type="ARBA" id="ARBA00023239"/>
    </source>
</evidence>
<dbReference type="EMBL" id="LATX01002380">
    <property type="protein sequence ID" value="KTB30545.1"/>
    <property type="molecule type" value="Genomic_DNA"/>
</dbReference>
<dbReference type="AlphaFoldDB" id="A0A0W0F2Q4"/>
<evidence type="ECO:0000259" key="15">
    <source>
        <dbReference type="Pfam" id="PF20696"/>
    </source>
</evidence>
<evidence type="ECO:0000256" key="2">
    <source>
        <dbReference type="ARBA" id="ARBA00022490"/>
    </source>
</evidence>
<comment type="catalytic activity">
    <reaction evidence="12">
        <text>(E)-4-coumarate + H(+) = 4-vinylphenol + CO2</text>
        <dbReference type="Rhea" id="RHEA:33227"/>
        <dbReference type="ChEBI" id="CHEBI:1883"/>
        <dbReference type="ChEBI" id="CHEBI:12876"/>
        <dbReference type="ChEBI" id="CHEBI:15378"/>
        <dbReference type="ChEBI" id="CHEBI:16526"/>
        <dbReference type="EC" id="4.1.1.102"/>
    </reaction>
</comment>
<evidence type="ECO:0000256" key="12">
    <source>
        <dbReference type="HAMAP-Rule" id="MF_03196"/>
    </source>
</evidence>
<evidence type="ECO:0000256" key="7">
    <source>
        <dbReference type="ARBA" id="ARBA00023211"/>
    </source>
</evidence>
<dbReference type="GO" id="GO:0046281">
    <property type="term" value="P:cinnamic acid catabolic process"/>
    <property type="evidence" value="ECO:0007669"/>
    <property type="project" value="UniProtKB-UniRule"/>
</dbReference>
<keyword evidence="3" id="KW-0285">Flavoprotein</keyword>
<evidence type="ECO:0000256" key="6">
    <source>
        <dbReference type="ARBA" id="ARBA00022793"/>
    </source>
</evidence>
<dbReference type="InterPro" id="IPR048304">
    <property type="entry name" value="UbiD_Rift_dom"/>
</dbReference>
<evidence type="ECO:0000256" key="4">
    <source>
        <dbReference type="ARBA" id="ARBA00022643"/>
    </source>
</evidence>
<evidence type="ECO:0000256" key="1">
    <source>
        <dbReference type="ARBA" id="ARBA00001936"/>
    </source>
</evidence>
<dbReference type="InterPro" id="IPR032903">
    <property type="entry name" value="FDC-like"/>
</dbReference>
<dbReference type="Proteomes" id="UP000054988">
    <property type="component" value="Unassembled WGS sequence"/>
</dbReference>
<organism evidence="16 17">
    <name type="scientific">Moniliophthora roreri</name>
    <name type="common">Frosty pod rot fungus</name>
    <name type="synonym">Monilia roreri</name>
    <dbReference type="NCBI Taxonomy" id="221103"/>
    <lineage>
        <taxon>Eukaryota</taxon>
        <taxon>Fungi</taxon>
        <taxon>Dikarya</taxon>
        <taxon>Basidiomycota</taxon>
        <taxon>Agaricomycotina</taxon>
        <taxon>Agaricomycetes</taxon>
        <taxon>Agaricomycetidae</taxon>
        <taxon>Agaricales</taxon>
        <taxon>Marasmiineae</taxon>
        <taxon>Marasmiaceae</taxon>
        <taxon>Moniliophthora</taxon>
    </lineage>
</organism>
<comment type="similarity">
    <text evidence="12">Belongs to the UbiD family. UbiD-like/FDC subfamily.</text>
</comment>
<keyword evidence="6 12" id="KW-0210">Decarboxylase</keyword>
<dbReference type="Pfam" id="PF01977">
    <property type="entry name" value="UbiD"/>
    <property type="match status" value="1"/>
</dbReference>
<proteinExistence type="inferred from homology"/>
<evidence type="ECO:0000256" key="9">
    <source>
        <dbReference type="ARBA" id="ARBA00051594"/>
    </source>
</evidence>
<feature type="binding site" evidence="12">
    <location>
        <begin position="199"/>
        <end position="200"/>
    </location>
    <ligand>
        <name>prenylated FMN</name>
        <dbReference type="ChEBI" id="CHEBI:87746"/>
    </ligand>
</feature>
<evidence type="ECO:0000259" key="13">
    <source>
        <dbReference type="Pfam" id="PF01977"/>
    </source>
</evidence>
<dbReference type="GO" id="GO:0005737">
    <property type="term" value="C:cytoplasm"/>
    <property type="evidence" value="ECO:0007669"/>
    <property type="project" value="UniProtKB-SubCell"/>
</dbReference>
<dbReference type="GO" id="GO:0016831">
    <property type="term" value="F:carboxy-lyase activity"/>
    <property type="evidence" value="ECO:0007669"/>
    <property type="project" value="UniProtKB-UniRule"/>
</dbReference>
<feature type="binding site" evidence="12">
    <location>
        <position position="200"/>
    </location>
    <ligand>
        <name>Mn(2+)</name>
        <dbReference type="ChEBI" id="CHEBI:29035"/>
    </ligand>
</feature>
<evidence type="ECO:0000313" key="16">
    <source>
        <dbReference type="EMBL" id="KTB30545.1"/>
    </source>
</evidence>
<comment type="subcellular location">
    <subcellularLocation>
        <location evidence="12">Cytoplasm</location>
    </subcellularLocation>
</comment>
<feature type="binding site" evidence="12">
    <location>
        <position position="177"/>
    </location>
    <ligand>
        <name>Mn(2+)</name>
        <dbReference type="ChEBI" id="CHEBI:29035"/>
    </ligand>
</feature>
<evidence type="ECO:0000256" key="5">
    <source>
        <dbReference type="ARBA" id="ARBA00022723"/>
    </source>
</evidence>
<feature type="binding site" evidence="12">
    <location>
        <position position="399"/>
    </location>
    <ligand>
        <name>prenylated FMN</name>
        <dbReference type="ChEBI" id="CHEBI:87746"/>
    </ligand>
</feature>
<feature type="active site" description="Proton donor" evidence="12">
    <location>
        <position position="290"/>
    </location>
</feature>
<name>A0A0W0F2Q4_MONRR</name>
<feature type="domain" description="3-octaprenyl-4-hydroxybenzoate carboxy-lyase-like C-terminal" evidence="15">
    <location>
        <begin position="332"/>
        <end position="468"/>
    </location>
</feature>
<comment type="catalytic activity">
    <reaction evidence="12">
        <text>(E)-ferulate + H(+) = 2-methoxy-4-vinylphenol + CO2</text>
        <dbReference type="Rhea" id="RHEA:33807"/>
        <dbReference type="ChEBI" id="CHEBI:15378"/>
        <dbReference type="ChEBI" id="CHEBI:16526"/>
        <dbReference type="ChEBI" id="CHEBI:29749"/>
        <dbReference type="ChEBI" id="CHEBI:42438"/>
        <dbReference type="EC" id="4.1.1.102"/>
    </reaction>
</comment>